<feature type="transmembrane region" description="Helical" evidence="13">
    <location>
        <begin position="7"/>
        <end position="26"/>
    </location>
</feature>
<dbReference type="InterPro" id="IPR010596">
    <property type="entry name" value="Methuselah_N_dom"/>
</dbReference>
<keyword evidence="9" id="KW-1015">Disulfide bond</keyword>
<feature type="transmembrane region" description="Helical" evidence="13">
    <location>
        <begin position="255"/>
        <end position="272"/>
    </location>
</feature>
<dbReference type="Pfam" id="PF06652">
    <property type="entry name" value="Methuselah_N"/>
    <property type="match status" value="1"/>
</dbReference>
<protein>
    <submittedName>
        <fullName evidence="15">G-protein coupled receptor Mth2</fullName>
    </submittedName>
</protein>
<dbReference type="Gene3D" id="1.20.1070.10">
    <property type="entry name" value="Rhodopsin 7-helix transmembrane proteins"/>
    <property type="match status" value="1"/>
</dbReference>
<evidence type="ECO:0000256" key="6">
    <source>
        <dbReference type="ARBA" id="ARBA00022989"/>
    </source>
</evidence>
<dbReference type="GO" id="GO:0005886">
    <property type="term" value="C:plasma membrane"/>
    <property type="evidence" value="ECO:0007669"/>
    <property type="project" value="UniProtKB-SubCell"/>
</dbReference>
<feature type="transmembrane region" description="Helical" evidence="13">
    <location>
        <begin position="430"/>
        <end position="453"/>
    </location>
</feature>
<dbReference type="AlphaFoldDB" id="A0A0A1WU16"/>
<evidence type="ECO:0000256" key="1">
    <source>
        <dbReference type="ARBA" id="ARBA00004651"/>
    </source>
</evidence>
<evidence type="ECO:0000256" key="5">
    <source>
        <dbReference type="ARBA" id="ARBA00022729"/>
    </source>
</evidence>
<dbReference type="PANTHER" id="PTHR47154">
    <property type="entry name" value="G-PROTEIN COUPLED RECEPTOR MTH-RELATED"/>
    <property type="match status" value="1"/>
</dbReference>
<evidence type="ECO:0000256" key="11">
    <source>
        <dbReference type="ARBA" id="ARBA00023180"/>
    </source>
</evidence>
<evidence type="ECO:0000256" key="4">
    <source>
        <dbReference type="ARBA" id="ARBA00022692"/>
    </source>
</evidence>
<keyword evidence="10 15" id="KW-0675">Receptor</keyword>
<comment type="subcellular location">
    <subcellularLocation>
        <location evidence="1">Cell membrane</location>
        <topology evidence="1">Multi-pass membrane protein</topology>
    </subcellularLocation>
</comment>
<dbReference type="InterPro" id="IPR044860">
    <property type="entry name" value="Methusela_ecto_dom_1"/>
</dbReference>
<organism evidence="15">
    <name type="scientific">Zeugodacus cucurbitae</name>
    <name type="common">Melon fruit fly</name>
    <name type="synonym">Bactrocera cucurbitae</name>
    <dbReference type="NCBI Taxonomy" id="28588"/>
    <lineage>
        <taxon>Eukaryota</taxon>
        <taxon>Metazoa</taxon>
        <taxon>Ecdysozoa</taxon>
        <taxon>Arthropoda</taxon>
        <taxon>Hexapoda</taxon>
        <taxon>Insecta</taxon>
        <taxon>Pterygota</taxon>
        <taxon>Neoptera</taxon>
        <taxon>Endopterygota</taxon>
        <taxon>Diptera</taxon>
        <taxon>Brachycera</taxon>
        <taxon>Muscomorpha</taxon>
        <taxon>Tephritoidea</taxon>
        <taxon>Tephritidae</taxon>
        <taxon>Zeugodacus</taxon>
        <taxon>Zeugodacus</taxon>
    </lineage>
</organism>
<dbReference type="InterPro" id="IPR017981">
    <property type="entry name" value="GPCR_2-like_7TM"/>
</dbReference>
<dbReference type="InterPro" id="IPR051384">
    <property type="entry name" value="Mth_GPCR"/>
</dbReference>
<keyword evidence="3" id="KW-1003">Cell membrane</keyword>
<dbReference type="InterPro" id="IPR000832">
    <property type="entry name" value="GPCR_2_secretin-like"/>
</dbReference>
<evidence type="ECO:0000259" key="14">
    <source>
        <dbReference type="PROSITE" id="PS50261"/>
    </source>
</evidence>
<feature type="transmembrane region" description="Helical" evidence="13">
    <location>
        <begin position="334"/>
        <end position="352"/>
    </location>
</feature>
<reference evidence="15" key="2">
    <citation type="journal article" date="2015" name="Gigascience">
        <title>Reconstructing a comprehensive transcriptome assembly of a white-pupal translocated strain of the pest fruit fly Bactrocera cucurbitae.</title>
        <authorList>
            <person name="Sim S.B."/>
            <person name="Calla B."/>
            <person name="Hall B."/>
            <person name="DeRego T."/>
            <person name="Geib S.M."/>
        </authorList>
    </citation>
    <scope>NUCLEOTIDE SEQUENCE</scope>
</reference>
<keyword evidence="12" id="KW-0807">Transducer</keyword>
<dbReference type="PANTHER" id="PTHR47154:SF2">
    <property type="entry name" value="G-PROTEIN COUPLED RECEPTOR MTH-RELATED"/>
    <property type="match status" value="1"/>
</dbReference>
<evidence type="ECO:0000256" key="12">
    <source>
        <dbReference type="ARBA" id="ARBA00023224"/>
    </source>
</evidence>
<keyword evidence="11" id="KW-0325">Glycoprotein</keyword>
<keyword evidence="4 13" id="KW-0812">Transmembrane</keyword>
<accession>A0A0A1WU16</accession>
<sequence length="526" mass="60851">MMIKLHVHTFFHLYIVIFLMNTHYVLSNIPNCPFGDTVELTDAHRLDNGSYRYEGVLVPPLLTGYYEYIELYNGEQHEVPRHLRGCVCQIKNCFKLCCALGKALYRVNPETVVCRELSEEWKYSPYVNITLSNGSKILKNALEEFVVQVGQPCEIGFILQPHKYLDDQFNLYENGTLLREYDKAKLTRRDYCMTAISINETFQLQPYNCPIIETTSSTVKVNTTVMLISLPFLFLTILTYWAIPELYNILHNKCLICYLFSLAIANTMIISVNMRADGYKTVTCTIIGSVAYFFYLGAFFWLNVICYDIWVAFCRDLNILPQNSKRKNFIKYSLYAWGLPTCMTVVTIALQFSNIPSQFKSGIGDSHCWLQIDGWSAMMYFHGPCLLLITINTVMFCLSVCKIYSDRKQFRDISRSADSARHLKSQEHSVWLFFRLFVVMGVSWILEMIGYLLGREQNDSLFFKVADGFNASQGLIIFCLFVMRTKQLLLIKARLKTLKCKICTCLREMLSQSHLRNDVSTNTHQN</sequence>
<dbReference type="EMBL" id="GBXI01011723">
    <property type="protein sequence ID" value="JAD02569.1"/>
    <property type="molecule type" value="Transcribed_RNA"/>
</dbReference>
<dbReference type="Gene3D" id="2.170.180.11">
    <property type="entry name" value="Methuselah ectodomain, domain 2"/>
    <property type="match status" value="1"/>
</dbReference>
<evidence type="ECO:0000256" key="9">
    <source>
        <dbReference type="ARBA" id="ARBA00023157"/>
    </source>
</evidence>
<dbReference type="SUPFAM" id="SSF63877">
    <property type="entry name" value="Methuselah ectodomain"/>
    <property type="match status" value="1"/>
</dbReference>
<dbReference type="SUPFAM" id="SSF81321">
    <property type="entry name" value="Family A G protein-coupled receptor-like"/>
    <property type="match status" value="1"/>
</dbReference>
<evidence type="ECO:0000313" key="15">
    <source>
        <dbReference type="EMBL" id="JAD02569.1"/>
    </source>
</evidence>
<feature type="transmembrane region" description="Helical" evidence="13">
    <location>
        <begin position="473"/>
        <end position="491"/>
    </location>
</feature>
<evidence type="ECO:0000256" key="7">
    <source>
        <dbReference type="ARBA" id="ARBA00023040"/>
    </source>
</evidence>
<feature type="domain" description="G-protein coupled receptors family 2 profile 2" evidence="14">
    <location>
        <begin position="215"/>
        <end position="485"/>
    </location>
</feature>
<evidence type="ECO:0000256" key="8">
    <source>
        <dbReference type="ARBA" id="ARBA00023136"/>
    </source>
</evidence>
<dbReference type="InterPro" id="IPR023311">
    <property type="entry name" value="Methusela_ecto_dom_2"/>
</dbReference>
<evidence type="ECO:0000256" key="2">
    <source>
        <dbReference type="ARBA" id="ARBA00008979"/>
    </source>
</evidence>
<keyword evidence="6 13" id="KW-1133">Transmembrane helix</keyword>
<dbReference type="CDD" id="cd15039">
    <property type="entry name" value="7tmB3_Methuselah-like"/>
    <property type="match status" value="1"/>
</dbReference>
<keyword evidence="8 13" id="KW-0472">Membrane</keyword>
<feature type="transmembrane region" description="Helical" evidence="13">
    <location>
        <begin position="225"/>
        <end position="243"/>
    </location>
</feature>
<gene>
    <name evidence="15" type="primary">mth2_2</name>
    <name evidence="15" type="ORF">g.33882</name>
</gene>
<dbReference type="PROSITE" id="PS50261">
    <property type="entry name" value="G_PROTEIN_RECEP_F2_4"/>
    <property type="match status" value="1"/>
</dbReference>
<comment type="similarity">
    <text evidence="2">Belongs to the G-protein coupled receptor 2 family. Mth subfamily.</text>
</comment>
<reference evidence="15" key="1">
    <citation type="submission" date="2014-11" db="EMBL/GenBank/DDBJ databases">
        <authorList>
            <person name="Geib S."/>
        </authorList>
    </citation>
    <scope>NUCLEOTIDE SEQUENCE</scope>
</reference>
<feature type="transmembrane region" description="Helical" evidence="13">
    <location>
        <begin position="379"/>
        <end position="401"/>
    </location>
</feature>
<dbReference type="Pfam" id="PF00002">
    <property type="entry name" value="7tm_2"/>
    <property type="match status" value="1"/>
</dbReference>
<dbReference type="GO" id="GO:0007166">
    <property type="term" value="P:cell surface receptor signaling pathway"/>
    <property type="evidence" value="ECO:0007669"/>
    <property type="project" value="InterPro"/>
</dbReference>
<evidence type="ECO:0000256" key="3">
    <source>
        <dbReference type="ARBA" id="ARBA00022475"/>
    </source>
</evidence>
<name>A0A0A1WU16_ZEUCU</name>
<dbReference type="GO" id="GO:0008528">
    <property type="term" value="F:G protein-coupled peptide receptor activity"/>
    <property type="evidence" value="ECO:0007669"/>
    <property type="project" value="TreeGrafter"/>
</dbReference>
<dbReference type="Gene3D" id="2.30.160.11">
    <property type="match status" value="1"/>
</dbReference>
<feature type="transmembrane region" description="Helical" evidence="13">
    <location>
        <begin position="292"/>
        <end position="313"/>
    </location>
</feature>
<dbReference type="InterPro" id="IPR036272">
    <property type="entry name" value="Methuselah_N_sf"/>
</dbReference>
<evidence type="ECO:0000256" key="13">
    <source>
        <dbReference type="SAM" id="Phobius"/>
    </source>
</evidence>
<proteinExistence type="inferred from homology"/>
<keyword evidence="7" id="KW-0297">G-protein coupled receptor</keyword>
<evidence type="ECO:0000256" key="10">
    <source>
        <dbReference type="ARBA" id="ARBA00023170"/>
    </source>
</evidence>
<keyword evidence="5" id="KW-0732">Signal</keyword>